<dbReference type="Proteomes" id="UP001359559">
    <property type="component" value="Unassembled WGS sequence"/>
</dbReference>
<dbReference type="SUPFAM" id="SSF55874">
    <property type="entry name" value="ATPase domain of HSP90 chaperone/DNA topoisomerase II/histidine kinase"/>
    <property type="match status" value="1"/>
</dbReference>
<dbReference type="InterPro" id="IPR003594">
    <property type="entry name" value="HATPase_dom"/>
</dbReference>
<evidence type="ECO:0000313" key="3">
    <source>
        <dbReference type="Proteomes" id="UP001359559"/>
    </source>
</evidence>
<dbReference type="GO" id="GO:0046872">
    <property type="term" value="F:metal ion binding"/>
    <property type="evidence" value="ECO:0007669"/>
    <property type="project" value="UniProtKB-KW"/>
</dbReference>
<dbReference type="GO" id="GO:0038199">
    <property type="term" value="F:ethylene receptor activity"/>
    <property type="evidence" value="ECO:0007669"/>
    <property type="project" value="TreeGrafter"/>
</dbReference>
<feature type="domain" description="Histidine kinase" evidence="1">
    <location>
        <begin position="86"/>
        <end position="185"/>
    </location>
</feature>
<dbReference type="SMART" id="SM00387">
    <property type="entry name" value="HATPase_c"/>
    <property type="match status" value="1"/>
</dbReference>
<dbReference type="Gene3D" id="3.30.565.10">
    <property type="entry name" value="Histidine kinase-like ATPase, C-terminal domain"/>
    <property type="match status" value="1"/>
</dbReference>
<gene>
    <name evidence="2" type="ORF">RJT34_22798</name>
</gene>
<dbReference type="EMBL" id="JAYKXN010000006">
    <property type="protein sequence ID" value="KAK7277781.1"/>
    <property type="molecule type" value="Genomic_DNA"/>
</dbReference>
<reference evidence="2 3" key="1">
    <citation type="submission" date="2024-01" db="EMBL/GenBank/DDBJ databases">
        <title>The genomes of 5 underutilized Papilionoideae crops provide insights into root nodulation and disease resistance.</title>
        <authorList>
            <person name="Yuan L."/>
        </authorList>
    </citation>
    <scope>NUCLEOTIDE SEQUENCE [LARGE SCALE GENOMIC DNA]</scope>
    <source>
        <strain evidence="2">LY-2023</strain>
        <tissue evidence="2">Leaf</tissue>
    </source>
</reference>
<dbReference type="GO" id="GO:0005783">
    <property type="term" value="C:endoplasmic reticulum"/>
    <property type="evidence" value="ECO:0007669"/>
    <property type="project" value="TreeGrafter"/>
</dbReference>
<dbReference type="AlphaFoldDB" id="A0AAN9IKY0"/>
<comment type="caution">
    <text evidence="2">The sequence shown here is derived from an EMBL/GenBank/DDBJ whole genome shotgun (WGS) entry which is preliminary data.</text>
</comment>
<dbReference type="PANTHER" id="PTHR24423">
    <property type="entry name" value="TWO-COMPONENT SENSOR HISTIDINE KINASE"/>
    <property type="match status" value="1"/>
</dbReference>
<dbReference type="GO" id="GO:0016301">
    <property type="term" value="F:kinase activity"/>
    <property type="evidence" value="ECO:0007669"/>
    <property type="project" value="UniProtKB-KW"/>
</dbReference>
<dbReference type="GO" id="GO:0051740">
    <property type="term" value="F:ethylene binding"/>
    <property type="evidence" value="ECO:0007669"/>
    <property type="project" value="TreeGrafter"/>
</dbReference>
<dbReference type="GO" id="GO:0005524">
    <property type="term" value="F:ATP binding"/>
    <property type="evidence" value="ECO:0007669"/>
    <property type="project" value="UniProtKB-KW"/>
</dbReference>
<sequence length="216" mass="24268">MKAYGASIFTNLIIFLALSIIEWDSHQRLIWQQKSLILMIIFKIALCSLLETELTPELRVMIDLAAVKDLLTTLILAPDLPFFAIGDGKRLEQILLNIVGNAVKFNKEGYVSIRASVAKPESLQDWRPPDFYPASSGHFYMRVQDSGCGILPQDIPHLFTKFAYSWSELTRPSSGVCLALAICRRFQPSDLPPDWFVLPTGRSAHTGCSQEMHVKS</sequence>
<dbReference type="Pfam" id="PF02518">
    <property type="entry name" value="HATPase_c"/>
    <property type="match status" value="1"/>
</dbReference>
<keyword evidence="3" id="KW-1185">Reference proteome</keyword>
<proteinExistence type="predicted"/>
<organism evidence="2 3">
    <name type="scientific">Clitoria ternatea</name>
    <name type="common">Butterfly pea</name>
    <dbReference type="NCBI Taxonomy" id="43366"/>
    <lineage>
        <taxon>Eukaryota</taxon>
        <taxon>Viridiplantae</taxon>
        <taxon>Streptophyta</taxon>
        <taxon>Embryophyta</taxon>
        <taxon>Tracheophyta</taxon>
        <taxon>Spermatophyta</taxon>
        <taxon>Magnoliopsida</taxon>
        <taxon>eudicotyledons</taxon>
        <taxon>Gunneridae</taxon>
        <taxon>Pentapetalae</taxon>
        <taxon>rosids</taxon>
        <taxon>fabids</taxon>
        <taxon>Fabales</taxon>
        <taxon>Fabaceae</taxon>
        <taxon>Papilionoideae</taxon>
        <taxon>50 kb inversion clade</taxon>
        <taxon>NPAAA clade</taxon>
        <taxon>indigoferoid/millettioid clade</taxon>
        <taxon>Phaseoleae</taxon>
        <taxon>Clitoria</taxon>
    </lineage>
</organism>
<dbReference type="InterPro" id="IPR036890">
    <property type="entry name" value="HATPase_C_sf"/>
</dbReference>
<accession>A0AAN9IKY0</accession>
<evidence type="ECO:0000259" key="1">
    <source>
        <dbReference type="PROSITE" id="PS50109"/>
    </source>
</evidence>
<dbReference type="PROSITE" id="PS50109">
    <property type="entry name" value="HIS_KIN"/>
    <property type="match status" value="1"/>
</dbReference>
<dbReference type="InterPro" id="IPR005467">
    <property type="entry name" value="His_kinase_dom"/>
</dbReference>
<dbReference type="PANTHER" id="PTHR24423:SF625">
    <property type="entry name" value="ETHYLENE RESPONSE SENSOR 1"/>
    <property type="match status" value="1"/>
</dbReference>
<dbReference type="FunFam" id="3.30.565.10:FF:000030">
    <property type="entry name" value="Ethylene receptor 1"/>
    <property type="match status" value="1"/>
</dbReference>
<evidence type="ECO:0000313" key="2">
    <source>
        <dbReference type="EMBL" id="KAK7277781.1"/>
    </source>
</evidence>
<name>A0AAN9IKY0_CLITE</name>
<protein>
    <recommendedName>
        <fullName evidence="1">Histidine kinase domain-containing protein</fullName>
    </recommendedName>
</protein>